<reference evidence="9" key="1">
    <citation type="journal article" date="2020" name="bioRxiv">
        <title>A rank-normalized archaeal taxonomy based on genome phylogeny resolves widespread incomplete and uneven classifications.</title>
        <authorList>
            <person name="Rinke C."/>
            <person name="Chuvochina M."/>
            <person name="Mussig A.J."/>
            <person name="Chaumeil P.-A."/>
            <person name="Waite D.W."/>
            <person name="Whitman W.B."/>
            <person name="Parks D.H."/>
            <person name="Hugenholtz P."/>
        </authorList>
    </citation>
    <scope>NUCLEOTIDE SEQUENCE</scope>
    <source>
        <strain evidence="9">UBA12518</strain>
    </source>
</reference>
<evidence type="ECO:0000256" key="3">
    <source>
        <dbReference type="ARBA" id="ARBA00004798"/>
    </source>
</evidence>
<dbReference type="InterPro" id="IPR017850">
    <property type="entry name" value="Alkaline_phosphatase_core_sf"/>
</dbReference>
<feature type="domain" description="Metalloenzyme" evidence="8">
    <location>
        <begin position="1"/>
        <end position="379"/>
    </location>
</feature>
<dbReference type="Gene3D" id="3.40.720.10">
    <property type="entry name" value="Alkaline Phosphatase, subunit A"/>
    <property type="match status" value="1"/>
</dbReference>
<comment type="similarity">
    <text evidence="4">Belongs to the BPG-independent phosphoglycerate mutase family. A-PGAM subfamily.</text>
</comment>
<evidence type="ECO:0000313" key="9">
    <source>
        <dbReference type="EMBL" id="HIH70371.1"/>
    </source>
</evidence>
<dbReference type="InterPro" id="IPR023665">
    <property type="entry name" value="ApgAM_prokaryotes"/>
</dbReference>
<dbReference type="GO" id="GO:0006096">
    <property type="term" value="P:glycolytic process"/>
    <property type="evidence" value="ECO:0007669"/>
    <property type="project" value="UniProtKB-UniPathway"/>
</dbReference>
<dbReference type="RefSeq" id="WP_042686827.1">
    <property type="nucleotide sequence ID" value="NZ_DUIH01000023.1"/>
</dbReference>
<dbReference type="Pfam" id="PF10143">
    <property type="entry name" value="PhosphMutase"/>
    <property type="match status" value="1"/>
</dbReference>
<comment type="pathway">
    <text evidence="3">Carbohydrate degradation; glycolysis; pyruvate from D-glyceraldehyde 3-phosphate: step 3/5.</text>
</comment>
<dbReference type="NCBIfam" id="TIGR00306">
    <property type="entry name" value="apgM"/>
    <property type="match status" value="1"/>
</dbReference>
<dbReference type="InterPro" id="IPR004456">
    <property type="entry name" value="Pglycerate_mutase_ApgM"/>
</dbReference>
<dbReference type="NCBIfam" id="TIGR02535">
    <property type="entry name" value="hyp_Hser_kinase"/>
    <property type="match status" value="1"/>
</dbReference>
<dbReference type="PANTHER" id="PTHR31209">
    <property type="entry name" value="COFACTOR-INDEPENDENT PHOSPHOGLYCERATE MUTASE"/>
    <property type="match status" value="1"/>
</dbReference>
<sequence>MKCVVMVGDGMGDYPIEGVGRTAIEEAHTPNMDYIARRGVCGLARTLPEGMPKGSDVANLSILGYDPRRYYTARGPIEAAGMGIPLEGRDVAFRCNLITVADGRVADYSAGHIDTEKARAIIEALDEELGGEGIRFHAGLSYRHIMVCDFGDGAVCTPPHDAVGEPLKSVLPRGRGSRRLRRLIADSEDVIARCNEHLHTNATHIWPWSGGRPLTIPSFTERFGLSGAVISAVDLLKGLARCANLDFIEVEGATGNIDTNYLGKGKAAVEALDDHDFVLVHVEAPDEAGHMRDIEEKIRAIEEFDEKVVGTVLDSMDEHTRALVMPDHYTPYTLGVHTDEPVPFALLKGEQDDVQAYGERECARGSLGTVMGYELMGILMG</sequence>
<dbReference type="Gene3D" id="3.30.70.2130">
    <property type="entry name" value="Metalloenzyme domain"/>
    <property type="match status" value="1"/>
</dbReference>
<comment type="caution">
    <text evidence="9">The sequence shown here is derived from an EMBL/GenBank/DDBJ whole genome shotgun (WGS) entry which is preliminary data.</text>
</comment>
<dbReference type="Pfam" id="PF01676">
    <property type="entry name" value="Metalloenzyme"/>
    <property type="match status" value="1"/>
</dbReference>
<dbReference type="GO" id="GO:0046872">
    <property type="term" value="F:metal ion binding"/>
    <property type="evidence" value="ECO:0007669"/>
    <property type="project" value="InterPro"/>
</dbReference>
<protein>
    <recommendedName>
        <fullName evidence="5">phosphoglycerate mutase (2,3-diphosphoglycerate-independent)</fullName>
        <ecNumber evidence="5">5.4.2.12</ecNumber>
    </recommendedName>
</protein>
<evidence type="ECO:0000256" key="4">
    <source>
        <dbReference type="ARBA" id="ARBA00005524"/>
    </source>
</evidence>
<evidence type="ECO:0000313" key="10">
    <source>
        <dbReference type="Proteomes" id="UP000600363"/>
    </source>
</evidence>
<dbReference type="SUPFAM" id="SSF53649">
    <property type="entry name" value="Alkaline phosphatase-like"/>
    <property type="match status" value="1"/>
</dbReference>
<dbReference type="PIRSF" id="PIRSF006392">
    <property type="entry name" value="IPGAM_arch"/>
    <property type="match status" value="1"/>
</dbReference>
<evidence type="ECO:0000259" key="8">
    <source>
        <dbReference type="Pfam" id="PF01676"/>
    </source>
</evidence>
<proteinExistence type="inferred from homology"/>
<dbReference type="InterPro" id="IPR006124">
    <property type="entry name" value="Metalloenzyme"/>
</dbReference>
<dbReference type="UniPathway" id="UPA00109">
    <property type="reaction ID" value="UER00186"/>
</dbReference>
<evidence type="ECO:0000256" key="1">
    <source>
        <dbReference type="ARBA" id="ARBA00000370"/>
    </source>
</evidence>
<evidence type="ECO:0000256" key="2">
    <source>
        <dbReference type="ARBA" id="ARBA00002315"/>
    </source>
</evidence>
<dbReference type="Proteomes" id="UP000600363">
    <property type="component" value="Unassembled WGS sequence"/>
</dbReference>
<accession>A0A832RZX9</accession>
<dbReference type="EC" id="5.4.2.12" evidence="5"/>
<dbReference type="EMBL" id="DUIH01000023">
    <property type="protein sequence ID" value="HIH70371.1"/>
    <property type="molecule type" value="Genomic_DNA"/>
</dbReference>
<comment type="function">
    <text evidence="2">Catalyzes the interconversion of 2-phosphoglycerate and 3-phosphoglycerate.</text>
</comment>
<gene>
    <name evidence="9" type="ORF">HA299_07190</name>
</gene>
<evidence type="ECO:0000256" key="7">
    <source>
        <dbReference type="ARBA" id="ARBA00023235"/>
    </source>
</evidence>
<dbReference type="PANTHER" id="PTHR31209:SF4">
    <property type="entry name" value="2,3-BISPHOSPHOGLYCERATE-INDEPENDENT PHOSPHOGLYCERATE MUTASE"/>
    <property type="match status" value="1"/>
</dbReference>
<dbReference type="InterPro" id="IPR042253">
    <property type="entry name" value="Pglycerate_mutase_ApgM_sf"/>
</dbReference>
<comment type="catalytic activity">
    <reaction evidence="1">
        <text>(2R)-2-phosphoglycerate = (2R)-3-phosphoglycerate</text>
        <dbReference type="Rhea" id="RHEA:15901"/>
        <dbReference type="ChEBI" id="CHEBI:58272"/>
        <dbReference type="ChEBI" id="CHEBI:58289"/>
        <dbReference type="EC" id="5.4.2.12"/>
    </reaction>
</comment>
<dbReference type="GO" id="GO:0004619">
    <property type="term" value="F:phosphoglycerate mutase activity"/>
    <property type="evidence" value="ECO:0007669"/>
    <property type="project" value="UniProtKB-EC"/>
</dbReference>
<evidence type="ECO:0000256" key="5">
    <source>
        <dbReference type="ARBA" id="ARBA00012026"/>
    </source>
</evidence>
<evidence type="ECO:0000256" key="6">
    <source>
        <dbReference type="ARBA" id="ARBA00023152"/>
    </source>
</evidence>
<dbReference type="AlphaFoldDB" id="A0A832RZX9"/>
<name>A0A832RZX9_9EURY</name>
<organism evidence="9 10">
    <name type="scientific">Methermicoccus shengliensis</name>
    <dbReference type="NCBI Taxonomy" id="660064"/>
    <lineage>
        <taxon>Archaea</taxon>
        <taxon>Methanobacteriati</taxon>
        <taxon>Methanobacteriota</taxon>
        <taxon>Stenosarchaea group</taxon>
        <taxon>Methanomicrobia</taxon>
        <taxon>Methanosarcinales</taxon>
        <taxon>Methermicoccaceae</taxon>
        <taxon>Methermicoccus</taxon>
    </lineage>
</organism>
<dbReference type="NCBIfam" id="NF003242">
    <property type="entry name" value="PRK04200.1"/>
    <property type="match status" value="1"/>
</dbReference>
<keyword evidence="7 9" id="KW-0413">Isomerase</keyword>
<dbReference type="CDD" id="cd16011">
    <property type="entry name" value="iPGM_like"/>
    <property type="match status" value="1"/>
</dbReference>
<keyword evidence="6" id="KW-0324">Glycolysis</keyword>